<evidence type="ECO:0000256" key="4">
    <source>
        <dbReference type="ARBA" id="ARBA00023136"/>
    </source>
</evidence>
<dbReference type="PANTHER" id="PTHR30429">
    <property type="entry name" value="D-METHIONINE-BINDING LIPOPROTEIN METQ"/>
    <property type="match status" value="1"/>
</dbReference>
<evidence type="ECO:0000256" key="1">
    <source>
        <dbReference type="ARBA" id="ARBA00004635"/>
    </source>
</evidence>
<evidence type="ECO:0000256" key="2">
    <source>
        <dbReference type="ARBA" id="ARBA00008973"/>
    </source>
</evidence>
<keyword evidence="5" id="KW-0564">Palmitate</keyword>
<evidence type="ECO:0000256" key="5">
    <source>
        <dbReference type="ARBA" id="ARBA00023139"/>
    </source>
</evidence>
<evidence type="ECO:0000313" key="8">
    <source>
        <dbReference type="Proteomes" id="UP000578697"/>
    </source>
</evidence>
<dbReference type="GO" id="GO:0016020">
    <property type="term" value="C:membrane"/>
    <property type="evidence" value="ECO:0007669"/>
    <property type="project" value="UniProtKB-SubCell"/>
</dbReference>
<evidence type="ECO:0000313" key="7">
    <source>
        <dbReference type="EMBL" id="MBB5219930.1"/>
    </source>
</evidence>
<dbReference type="InterPro" id="IPR004872">
    <property type="entry name" value="Lipoprotein_NlpA"/>
</dbReference>
<comment type="caution">
    <text evidence="7">The sequence shown here is derived from an EMBL/GenBank/DDBJ whole genome shotgun (WGS) entry which is preliminary data.</text>
</comment>
<dbReference type="PANTHER" id="PTHR30429:SF0">
    <property type="entry name" value="METHIONINE-BINDING LIPOPROTEIN METQ"/>
    <property type="match status" value="1"/>
</dbReference>
<dbReference type="Pfam" id="PF03180">
    <property type="entry name" value="Lipoprotein_9"/>
    <property type="match status" value="1"/>
</dbReference>
<keyword evidence="6" id="KW-0449">Lipoprotein</keyword>
<dbReference type="PROSITE" id="PS51257">
    <property type="entry name" value="PROKAR_LIPOPROTEIN"/>
    <property type="match status" value="1"/>
</dbReference>
<keyword evidence="4" id="KW-0472">Membrane</keyword>
<name>A0A840SGR4_9SPIR</name>
<comment type="similarity">
    <text evidence="2">Belongs to the NlpA lipoprotein family.</text>
</comment>
<protein>
    <submittedName>
        <fullName evidence="7">D-methionine transport system substrate-binding protein</fullName>
    </submittedName>
</protein>
<dbReference type="Proteomes" id="UP000578697">
    <property type="component" value="Unassembled WGS sequence"/>
</dbReference>
<dbReference type="EMBL" id="JACHFR010000004">
    <property type="protein sequence ID" value="MBB5219930.1"/>
    <property type="molecule type" value="Genomic_DNA"/>
</dbReference>
<dbReference type="Gene3D" id="3.40.190.10">
    <property type="entry name" value="Periplasmic binding protein-like II"/>
    <property type="match status" value="2"/>
</dbReference>
<sequence>MKKIFGLGLVLVGMAAALVSCKKEDALKVGVCAGPYGDMFVEAIQPQLEKKGYKVKIIEFSDYVQPNNALAEKDIDVNMFQHSTYLKKFSADHKLELSYLTEIPTAAMGIFADKYKSVDSLPAGSVIAIPNDDTNLSRALRVLAQTGAVTIDPSADPSKATVKDLSENPKHFTFKEVSAEILPNVLDSVGAAIINGNYAIGAGLKLTDAIYNEQLLPGYFNVIAVRTEDIEKDFAKDIYSIVHSDEFRKVIEDPKKQYAAFGRPSGYLD</sequence>
<dbReference type="RefSeq" id="WP_184653503.1">
    <property type="nucleotide sequence ID" value="NZ_JACHFR010000004.1"/>
</dbReference>
<proteinExistence type="inferred from homology"/>
<evidence type="ECO:0000256" key="6">
    <source>
        <dbReference type="ARBA" id="ARBA00023288"/>
    </source>
</evidence>
<gene>
    <name evidence="7" type="ORF">HNP77_002319</name>
</gene>
<dbReference type="SUPFAM" id="SSF53850">
    <property type="entry name" value="Periplasmic binding protein-like II"/>
    <property type="match status" value="1"/>
</dbReference>
<organism evidence="7 8">
    <name type="scientific">Treponema rectale</name>
    <dbReference type="NCBI Taxonomy" id="744512"/>
    <lineage>
        <taxon>Bacteria</taxon>
        <taxon>Pseudomonadati</taxon>
        <taxon>Spirochaetota</taxon>
        <taxon>Spirochaetia</taxon>
        <taxon>Spirochaetales</taxon>
        <taxon>Treponemataceae</taxon>
        <taxon>Treponema</taxon>
    </lineage>
</organism>
<evidence type="ECO:0000256" key="3">
    <source>
        <dbReference type="ARBA" id="ARBA00022729"/>
    </source>
</evidence>
<reference evidence="7 8" key="1">
    <citation type="submission" date="2020-08" db="EMBL/GenBank/DDBJ databases">
        <title>Genomic Encyclopedia of Type Strains, Phase IV (KMG-IV): sequencing the most valuable type-strain genomes for metagenomic binning, comparative biology and taxonomic classification.</title>
        <authorList>
            <person name="Goeker M."/>
        </authorList>
    </citation>
    <scope>NUCLEOTIDE SEQUENCE [LARGE SCALE GENOMIC DNA]</scope>
    <source>
        <strain evidence="7 8">DSM 103679</strain>
    </source>
</reference>
<keyword evidence="3" id="KW-0732">Signal</keyword>
<accession>A0A840SGR4</accession>
<dbReference type="AlphaFoldDB" id="A0A840SGR4"/>
<keyword evidence="8" id="KW-1185">Reference proteome</keyword>
<comment type="subcellular location">
    <subcellularLocation>
        <location evidence="1">Membrane</location>
        <topology evidence="1">Lipid-anchor</topology>
    </subcellularLocation>
</comment>